<dbReference type="Proteomes" id="UP001056120">
    <property type="component" value="Linkage Group LG29"/>
</dbReference>
<keyword evidence="2" id="KW-1185">Reference proteome</keyword>
<organism evidence="1 2">
    <name type="scientific">Smallanthus sonchifolius</name>
    <dbReference type="NCBI Taxonomy" id="185202"/>
    <lineage>
        <taxon>Eukaryota</taxon>
        <taxon>Viridiplantae</taxon>
        <taxon>Streptophyta</taxon>
        <taxon>Embryophyta</taxon>
        <taxon>Tracheophyta</taxon>
        <taxon>Spermatophyta</taxon>
        <taxon>Magnoliopsida</taxon>
        <taxon>eudicotyledons</taxon>
        <taxon>Gunneridae</taxon>
        <taxon>Pentapetalae</taxon>
        <taxon>asterids</taxon>
        <taxon>campanulids</taxon>
        <taxon>Asterales</taxon>
        <taxon>Asteraceae</taxon>
        <taxon>Asteroideae</taxon>
        <taxon>Heliantheae alliance</taxon>
        <taxon>Millerieae</taxon>
        <taxon>Smallanthus</taxon>
    </lineage>
</organism>
<reference evidence="1 2" key="2">
    <citation type="journal article" date="2022" name="Mol. Ecol. Resour.">
        <title>The genomes of chicory, endive, great burdock and yacon provide insights into Asteraceae paleo-polyploidization history and plant inulin production.</title>
        <authorList>
            <person name="Fan W."/>
            <person name="Wang S."/>
            <person name="Wang H."/>
            <person name="Wang A."/>
            <person name="Jiang F."/>
            <person name="Liu H."/>
            <person name="Zhao H."/>
            <person name="Xu D."/>
            <person name="Zhang Y."/>
        </authorList>
    </citation>
    <scope>NUCLEOTIDE SEQUENCE [LARGE SCALE GENOMIC DNA]</scope>
    <source>
        <strain evidence="2">cv. Yunnan</strain>
        <tissue evidence="1">Leaves</tissue>
    </source>
</reference>
<evidence type="ECO:0000313" key="1">
    <source>
        <dbReference type="EMBL" id="KAI3676300.1"/>
    </source>
</evidence>
<evidence type="ECO:0000313" key="2">
    <source>
        <dbReference type="Proteomes" id="UP001056120"/>
    </source>
</evidence>
<dbReference type="EMBL" id="CM042046">
    <property type="protein sequence ID" value="KAI3676300.1"/>
    <property type="molecule type" value="Genomic_DNA"/>
</dbReference>
<proteinExistence type="predicted"/>
<name>A0ACB8XZ28_9ASTR</name>
<sequence length="214" mass="23787">MNTEWGGNTPASGKEEEPPITADPHRKENEKMEVEVAANNTIQGFPMHGNRVAWEKGKKLKKRVKEIKTKSFGLSLVRVKQRWTIQVIAQRIIIPVGPTSRKRPRREEIDSDPFLIDDIIKEIGIRDKVSGKSSANSPIPDLNSAMGGTSGDPLINQELGNSIDLGEDLVGNEEVEKEIQATIEIGRKLGIDLRNKEEMVKAAIQGEENLKGYQ</sequence>
<protein>
    <submittedName>
        <fullName evidence="1">Uncharacterized protein</fullName>
    </submittedName>
</protein>
<gene>
    <name evidence="1" type="ORF">L1987_85905</name>
</gene>
<comment type="caution">
    <text evidence="1">The sequence shown here is derived from an EMBL/GenBank/DDBJ whole genome shotgun (WGS) entry which is preliminary data.</text>
</comment>
<reference evidence="2" key="1">
    <citation type="journal article" date="2022" name="Mol. Ecol. Resour.">
        <title>The genomes of chicory, endive, great burdock and yacon provide insights into Asteraceae palaeo-polyploidization history and plant inulin production.</title>
        <authorList>
            <person name="Fan W."/>
            <person name="Wang S."/>
            <person name="Wang H."/>
            <person name="Wang A."/>
            <person name="Jiang F."/>
            <person name="Liu H."/>
            <person name="Zhao H."/>
            <person name="Xu D."/>
            <person name="Zhang Y."/>
        </authorList>
    </citation>
    <scope>NUCLEOTIDE SEQUENCE [LARGE SCALE GENOMIC DNA]</scope>
    <source>
        <strain evidence="2">cv. Yunnan</strain>
    </source>
</reference>
<accession>A0ACB8XZ28</accession>